<evidence type="ECO:0000256" key="1">
    <source>
        <dbReference type="SAM" id="Phobius"/>
    </source>
</evidence>
<feature type="transmembrane region" description="Helical" evidence="1">
    <location>
        <begin position="127"/>
        <end position="146"/>
    </location>
</feature>
<feature type="transmembrane region" description="Helical" evidence="1">
    <location>
        <begin position="245"/>
        <end position="269"/>
    </location>
</feature>
<dbReference type="eggNOG" id="COG3817">
    <property type="taxonomic scope" value="Bacteria"/>
</dbReference>
<name>A0A0H2YR39_CLOP1</name>
<dbReference type="AlphaFoldDB" id="A0A0H2YR39"/>
<evidence type="ECO:0000313" key="3">
    <source>
        <dbReference type="Proteomes" id="UP000001823"/>
    </source>
</evidence>
<proteinExistence type="predicted"/>
<protein>
    <submittedName>
        <fullName evidence="2">Membrane protein</fullName>
    </submittedName>
</protein>
<dbReference type="PaxDb" id="195103-CPF_1679"/>
<dbReference type="InterPro" id="IPR009323">
    <property type="entry name" value="DUF979"/>
</dbReference>
<dbReference type="RefSeq" id="WP_003454619.1">
    <property type="nucleotide sequence ID" value="NC_008261.1"/>
</dbReference>
<feature type="transmembrane region" description="Helical" evidence="1">
    <location>
        <begin position="39"/>
        <end position="58"/>
    </location>
</feature>
<organism evidence="2 3">
    <name type="scientific">Clostridium perfringens (strain ATCC 13124 / DSM 756 / JCM 1290 / NCIMB 6125 / NCTC 8237 / Type A)</name>
    <dbReference type="NCBI Taxonomy" id="195103"/>
    <lineage>
        <taxon>Bacteria</taxon>
        <taxon>Bacillati</taxon>
        <taxon>Bacillota</taxon>
        <taxon>Clostridia</taxon>
        <taxon>Eubacteriales</taxon>
        <taxon>Clostridiaceae</taxon>
        <taxon>Clostridium</taxon>
    </lineage>
</organism>
<keyword evidence="1" id="KW-0812">Transmembrane</keyword>
<dbReference type="Proteomes" id="UP000001823">
    <property type="component" value="Chromosome"/>
</dbReference>
<gene>
    <name evidence="2" type="ordered locus">CPF_1679</name>
</gene>
<keyword evidence="1" id="KW-0472">Membrane</keyword>
<feature type="transmembrane region" description="Helical" evidence="1">
    <location>
        <begin position="167"/>
        <end position="189"/>
    </location>
</feature>
<sequence>MNMQMISNVLLEIFYIIVGLLMLNTAIDTLKDQEHKTRIGTAIFWTILSIIFIAGGAIPPVVVGALLLVIGVLTASKQVNIGNLKMPNVDFAEMQAKKLKNKIFLPSIVIAVGSLVIAQFTSLSGTVAIGIASVAAVITTFLVLKAKPKHLVEDSNRMVQSVGSTSILPQLLAALGTVFTAAGVGDVISSGISNFIPEGNILAGVIAYCVGMAVFTMIMGNAFAAFSVITVGIGLPFVFAQGANVAIAGALALTAGYCGTLLTPMAANFNVMPAALLETKDKNVVMKCQSLFAIILLVIHIALMYFLAF</sequence>
<keyword evidence="1" id="KW-1133">Transmembrane helix</keyword>
<keyword evidence="3" id="KW-1185">Reference proteome</keyword>
<evidence type="ECO:0000313" key="2">
    <source>
        <dbReference type="EMBL" id="ABG83384.1"/>
    </source>
</evidence>
<dbReference type="Pfam" id="PF06166">
    <property type="entry name" value="DUF979"/>
    <property type="match status" value="1"/>
</dbReference>
<feature type="transmembrane region" description="Helical" evidence="1">
    <location>
        <begin position="290"/>
        <end position="308"/>
    </location>
</feature>
<dbReference type="EMBL" id="CP000246">
    <property type="protein sequence ID" value="ABG83384.1"/>
    <property type="molecule type" value="Genomic_DNA"/>
</dbReference>
<dbReference type="KEGG" id="cpf:CPF_1679"/>
<dbReference type="STRING" id="195103.CPF_1679"/>
<accession>A0A0H2YR39</accession>
<dbReference type="HOGENOM" id="CLU_078249_0_0_9"/>
<feature type="transmembrane region" description="Helical" evidence="1">
    <location>
        <begin position="6"/>
        <end position="27"/>
    </location>
</feature>
<reference evidence="2 3" key="1">
    <citation type="journal article" date="2006" name="Genome Res.">
        <title>Skewed genomic variability in strains of the toxigenic bacterial pathogen, Clostridium perfringens.</title>
        <authorList>
            <person name="Myers G.S."/>
            <person name="Rasko D.A."/>
            <person name="Cheung J.K."/>
            <person name="Ravel J."/>
            <person name="Seshadri R."/>
            <person name="Deboy R.T."/>
            <person name="Ren Q."/>
            <person name="Varga J."/>
            <person name="Awad M.M."/>
            <person name="Brinkac L.M."/>
            <person name="Daugherty S.C."/>
            <person name="Haft D.H."/>
            <person name="Dodson R.J."/>
            <person name="Madupu R."/>
            <person name="Nelson W.C."/>
            <person name="Rosovitz M.J."/>
            <person name="Sullivan S.A."/>
            <person name="Khouri H."/>
            <person name="Dimitrov G.I."/>
            <person name="Watkins K.L."/>
            <person name="Mulligan S."/>
            <person name="Benton J."/>
            <person name="Radune D."/>
            <person name="Fisher D.J."/>
            <person name="Atkins H.S."/>
            <person name="Hiscox T."/>
            <person name="Jost B.H."/>
            <person name="Billington S.J."/>
            <person name="Songer J.G."/>
            <person name="McClane B.A."/>
            <person name="Titball R.W."/>
            <person name="Rood J.I."/>
            <person name="Melville S.B."/>
            <person name="Paulsen I.T."/>
        </authorList>
    </citation>
    <scope>NUCLEOTIDE SEQUENCE [LARGE SCALE GENOMIC DNA]</scope>
    <source>
        <strain evidence="3">ATCC 13124 / DSM 756 / JCM 1290 / NCIMB 6125 / NCTC 8237 / S 107 / Type A</strain>
    </source>
</reference>
<feature type="transmembrane region" description="Helical" evidence="1">
    <location>
        <begin position="222"/>
        <end position="239"/>
    </location>
</feature>
<dbReference type="GeneID" id="93002034"/>
<feature type="transmembrane region" description="Helical" evidence="1">
    <location>
        <begin position="103"/>
        <end position="121"/>
    </location>
</feature>